<sequence>MGLVLSLLELGVAFVFFLLVAALYYIRNRKRNAQPVVGFFHPFTEDGGGGERVLWCAVKAVQELFPLYSVVIYTGDQATPDSLAARASEKFGIQLKEPVVVARLYQRKWVEAATYPRFTLIGQSLGSVVLAWEALTALTPCFWLSTAKVFYYRVVARLYGWAGSCTHLAMVNSSWTRGHIEELWKIPSRTFRVYPPCDTSTLQDKRSFEVPIPRLHDHSSAVAVPAFCAFGGYMALPLERRVESGYIISVAQFRPEKAHGLQLEAFRLALESLPSSSDFQEVRLKIVGSCRNSEDEERLQMLKDTCKRLKIDNRVDFCANVSYRELVKLLGGAVAGIHTMIDEHFGISVVEYMAAGAIPIAHRSAGPMMDIVVEEEGQQTGFLAETVEEYAAAIYEVFTLPQEKRLQMAKAARKRALRFSAANFDERFKETMKLLL</sequence>
<reference evidence="15" key="1">
    <citation type="submission" date="2016-03" db="EMBL/GenBank/DDBJ databases">
        <title>Mechanisms controlling the formation of the plant cell surface in tip-growing cells are functionally conserved among land plants.</title>
        <authorList>
            <person name="Honkanen S."/>
            <person name="Jones V.A."/>
            <person name="Morieri G."/>
            <person name="Champion C."/>
            <person name="Hetherington A.J."/>
            <person name="Kelly S."/>
            <person name="Saint-Marcoux D."/>
            <person name="Proust H."/>
            <person name="Prescott H."/>
            <person name="Dolan L."/>
        </authorList>
    </citation>
    <scope>NUCLEOTIDE SEQUENCE [LARGE SCALE GENOMIC DNA]</scope>
    <source>
        <tissue evidence="15">Whole gametophyte</tissue>
    </source>
</reference>
<feature type="transmembrane region" description="Helical" evidence="12">
    <location>
        <begin position="6"/>
        <end position="26"/>
    </location>
</feature>
<comment type="function">
    <text evidence="12">GDP-Man:Man(3)GlcNAc(2)-PP-Dol alpha-1,2-mannosyltransferase that operates in the biosynthetic pathway of dolichol-linked oligosaccharides, the glycan precursors employed in protein asparagine (N)-glycosylation. The assembly of dolichol-linked oligosaccharides begins on the cytosolic side of the endoplasmic reticulum membrane and finishes in its lumen. The sequential addition of sugars to dolichol pyrophosphate produces dolichol-linked oligosaccharides containing fourteen sugars, including two GlcNAcs, nine mannoses and three glucoses. Once assembled, the oligosaccharide is transferred from the lipid to nascent proteins by oligosaccharyltransferases. Catalyzes, on the cytoplasmic face of the endoplasmic reticulum, the addition of the fourth and fifth mannose residues to the dolichol-linked oligosaccharide chain, to produce Man(5)GlcNAc(2)-PP-dolichol core oligosaccharide.</text>
</comment>
<organism evidence="15 16">
    <name type="scientific">Marchantia polymorpha subsp. ruderalis</name>
    <dbReference type="NCBI Taxonomy" id="1480154"/>
    <lineage>
        <taxon>Eukaryota</taxon>
        <taxon>Viridiplantae</taxon>
        <taxon>Streptophyta</taxon>
        <taxon>Embryophyta</taxon>
        <taxon>Marchantiophyta</taxon>
        <taxon>Marchantiopsida</taxon>
        <taxon>Marchantiidae</taxon>
        <taxon>Marchantiales</taxon>
        <taxon>Marchantiaceae</taxon>
        <taxon>Marchantia</taxon>
    </lineage>
</organism>
<gene>
    <name evidence="15" type="ORF">AXG93_313s1140</name>
</gene>
<proteinExistence type="inferred from homology"/>
<keyword evidence="16" id="KW-1185">Reference proteome</keyword>
<dbReference type="Pfam" id="PF00534">
    <property type="entry name" value="Glycos_transf_1"/>
    <property type="match status" value="1"/>
</dbReference>
<dbReference type="PANTHER" id="PTHR45919:SF1">
    <property type="entry name" value="GDP-MAN:MAN(3)GLCNAC(2)-PP-DOL ALPHA-1,2-MANNOSYLTRANSFERASE"/>
    <property type="match status" value="1"/>
</dbReference>
<keyword evidence="10 12" id="KW-0472">Membrane</keyword>
<dbReference type="Pfam" id="PF15924">
    <property type="entry name" value="ALG11_N"/>
    <property type="match status" value="1"/>
</dbReference>
<keyword evidence="5 12" id="KW-0328">Glycosyltransferase</keyword>
<comment type="caution">
    <text evidence="15">The sequence shown here is derived from an EMBL/GenBank/DDBJ whole genome shotgun (WGS) entry which is preliminary data.</text>
</comment>
<keyword evidence="9 12" id="KW-1133">Transmembrane helix</keyword>
<dbReference type="AlphaFoldDB" id="A0A176VE22"/>
<comment type="similarity">
    <text evidence="12">Belongs to the glycosyltransferase group 1 family. Glycosyltransferase 4 subfamily.</text>
</comment>
<evidence type="ECO:0000256" key="11">
    <source>
        <dbReference type="ARBA" id="ARBA00045065"/>
    </source>
</evidence>
<feature type="domain" description="Glycosyl transferase family 1" evidence="13">
    <location>
        <begin position="243"/>
        <end position="415"/>
    </location>
</feature>
<evidence type="ECO:0000256" key="12">
    <source>
        <dbReference type="RuleBase" id="RU367051"/>
    </source>
</evidence>
<evidence type="ECO:0000256" key="9">
    <source>
        <dbReference type="ARBA" id="ARBA00022989"/>
    </source>
</evidence>
<protein>
    <recommendedName>
        <fullName evidence="4 12">GDP-Man:Man(3)GlcNAc(2)-PP-Dol alpha-1,2-mannosyltransferase</fullName>
        <ecNumber evidence="3 12">2.4.1.131</ecNumber>
    </recommendedName>
</protein>
<keyword evidence="8 12" id="KW-0256">Endoplasmic reticulum</keyword>
<evidence type="ECO:0000256" key="2">
    <source>
        <dbReference type="ARBA" id="ARBA00004922"/>
    </source>
</evidence>
<accession>A0A176VE22</accession>
<evidence type="ECO:0000256" key="6">
    <source>
        <dbReference type="ARBA" id="ARBA00022679"/>
    </source>
</evidence>
<dbReference type="GO" id="GO:0005789">
    <property type="term" value="C:endoplasmic reticulum membrane"/>
    <property type="evidence" value="ECO:0007669"/>
    <property type="project" value="UniProtKB-SubCell"/>
</dbReference>
<dbReference type="SUPFAM" id="SSF53756">
    <property type="entry name" value="UDP-Glycosyltransferase/glycogen phosphorylase"/>
    <property type="match status" value="1"/>
</dbReference>
<keyword evidence="6 12" id="KW-0808">Transferase</keyword>
<evidence type="ECO:0000256" key="1">
    <source>
        <dbReference type="ARBA" id="ARBA00004389"/>
    </source>
</evidence>
<evidence type="ECO:0000259" key="14">
    <source>
        <dbReference type="Pfam" id="PF15924"/>
    </source>
</evidence>
<dbReference type="PANTHER" id="PTHR45919">
    <property type="entry name" value="GDP-MAN:MAN(3)GLCNAC(2)-PP-DOL ALPHA-1,2-MANNOSYLTRANSFERASE"/>
    <property type="match status" value="1"/>
</dbReference>
<feature type="domain" description="ALG11 mannosyltransferase N-terminal" evidence="14">
    <location>
        <begin position="36"/>
        <end position="146"/>
    </location>
</feature>
<dbReference type="InterPro" id="IPR001296">
    <property type="entry name" value="Glyco_trans_1"/>
</dbReference>
<evidence type="ECO:0000256" key="4">
    <source>
        <dbReference type="ARBA" id="ARBA00022018"/>
    </source>
</evidence>
<dbReference type="Proteomes" id="UP000077202">
    <property type="component" value="Unassembled WGS sequence"/>
</dbReference>
<evidence type="ECO:0000256" key="10">
    <source>
        <dbReference type="ARBA" id="ARBA00023136"/>
    </source>
</evidence>
<evidence type="ECO:0000259" key="13">
    <source>
        <dbReference type="Pfam" id="PF00534"/>
    </source>
</evidence>
<evidence type="ECO:0000256" key="3">
    <source>
        <dbReference type="ARBA" id="ARBA00012645"/>
    </source>
</evidence>
<comment type="subcellular location">
    <subcellularLocation>
        <location evidence="1">Endoplasmic reticulum membrane</location>
        <topology evidence="1">Single-pass membrane protein</topology>
    </subcellularLocation>
</comment>
<dbReference type="CDD" id="cd03806">
    <property type="entry name" value="GT4_ALG11-like"/>
    <property type="match status" value="1"/>
</dbReference>
<evidence type="ECO:0000313" key="16">
    <source>
        <dbReference type="Proteomes" id="UP000077202"/>
    </source>
</evidence>
<dbReference type="GO" id="GO:0006487">
    <property type="term" value="P:protein N-linked glycosylation"/>
    <property type="evidence" value="ECO:0007669"/>
    <property type="project" value="TreeGrafter"/>
</dbReference>
<evidence type="ECO:0000256" key="7">
    <source>
        <dbReference type="ARBA" id="ARBA00022692"/>
    </source>
</evidence>
<name>A0A176VE22_MARPO</name>
<evidence type="ECO:0000313" key="15">
    <source>
        <dbReference type="EMBL" id="OAE18817.1"/>
    </source>
</evidence>
<keyword evidence="7 12" id="KW-0812">Transmembrane</keyword>
<dbReference type="EC" id="2.4.1.131" evidence="3 12"/>
<dbReference type="Gene3D" id="3.40.50.2000">
    <property type="entry name" value="Glycogen Phosphorylase B"/>
    <property type="match status" value="1"/>
</dbReference>
<evidence type="ECO:0000256" key="8">
    <source>
        <dbReference type="ARBA" id="ARBA00022824"/>
    </source>
</evidence>
<dbReference type="EMBL" id="LVLJ01004000">
    <property type="protein sequence ID" value="OAE18817.1"/>
    <property type="molecule type" value="Genomic_DNA"/>
</dbReference>
<dbReference type="UniPathway" id="UPA00378"/>
<comment type="pathway">
    <text evidence="2 12">Protein modification; protein glycosylation.</text>
</comment>
<dbReference type="InterPro" id="IPR038013">
    <property type="entry name" value="ALG11"/>
</dbReference>
<dbReference type="InterPro" id="IPR031814">
    <property type="entry name" value="ALG11_N"/>
</dbReference>
<evidence type="ECO:0000256" key="5">
    <source>
        <dbReference type="ARBA" id="ARBA00022676"/>
    </source>
</evidence>
<dbReference type="GO" id="GO:0004377">
    <property type="term" value="F:GDP-Man:Man(3)GlcNAc(2)-PP-Dol alpha-1,2-mannosyltransferase activity"/>
    <property type="evidence" value="ECO:0007669"/>
    <property type="project" value="UniProtKB-UniRule"/>
</dbReference>
<comment type="catalytic activity">
    <reaction evidence="11 12">
        <text>an alpha-D-Man-(1-&gt;3)-[alpha-D-Man-(1-&gt;6)]-beta-D-Man-(1-&gt;4)-beta-D-GlcNAc-(1-&gt;4)-alpha-D-GlcNAc-diphospho-di-trans,poly-cis-dolichol + 2 GDP-alpha-D-mannose = an alpha-D-Man-(1-&gt;2)-alpha-D-Man-(1-&gt;2)-alpha-D-Man-(1-&gt;3)-[alpha-D-Man-(1-&gt;6)]-beta-D-Man-(1-&gt;4)-beta-D-GlcNAc-(1-&gt;4)-alpha-D-GlcNAc-diphospho-di-trans,poly-cis-dolichol + 2 GDP + 2 H(+)</text>
        <dbReference type="Rhea" id="RHEA:29523"/>
        <dbReference type="Rhea" id="RHEA-COMP:19515"/>
        <dbReference type="Rhea" id="RHEA-COMP:19516"/>
        <dbReference type="ChEBI" id="CHEBI:15378"/>
        <dbReference type="ChEBI" id="CHEBI:57527"/>
        <dbReference type="ChEBI" id="CHEBI:58189"/>
        <dbReference type="ChEBI" id="CHEBI:132511"/>
        <dbReference type="ChEBI" id="CHEBI:132515"/>
        <dbReference type="EC" id="2.4.1.131"/>
    </reaction>
    <physiologicalReaction direction="left-to-right" evidence="11 12">
        <dbReference type="Rhea" id="RHEA:29524"/>
    </physiologicalReaction>
</comment>